<dbReference type="PROSITE" id="PS00018">
    <property type="entry name" value="EF_HAND_1"/>
    <property type="match status" value="1"/>
</dbReference>
<gene>
    <name evidence="4" type="ORF">GCM10023143_21180</name>
</gene>
<dbReference type="Proteomes" id="UP001501207">
    <property type="component" value="Unassembled WGS sequence"/>
</dbReference>
<evidence type="ECO:0000256" key="2">
    <source>
        <dbReference type="SAM" id="MobiDB-lite"/>
    </source>
</evidence>
<dbReference type="InterPro" id="IPR018247">
    <property type="entry name" value="EF_Hand_1_Ca_BS"/>
</dbReference>
<keyword evidence="1" id="KW-1134">Transmembrane beta strand</keyword>
<dbReference type="PROSITE" id="PS52016">
    <property type="entry name" value="TONB_DEPENDENT_REC_3"/>
    <property type="match status" value="1"/>
</dbReference>
<dbReference type="Pfam" id="PF13715">
    <property type="entry name" value="CarbopepD_reg_2"/>
    <property type="match status" value="1"/>
</dbReference>
<dbReference type="NCBIfam" id="TIGR04057">
    <property type="entry name" value="SusC_RagA_signa"/>
    <property type="match status" value="1"/>
</dbReference>
<dbReference type="Pfam" id="PF07715">
    <property type="entry name" value="Plug"/>
    <property type="match status" value="1"/>
</dbReference>
<dbReference type="SUPFAM" id="SSF56935">
    <property type="entry name" value="Porins"/>
    <property type="match status" value="1"/>
</dbReference>
<dbReference type="NCBIfam" id="TIGR04056">
    <property type="entry name" value="OMP_RagA_SusC"/>
    <property type="match status" value="1"/>
</dbReference>
<keyword evidence="4" id="KW-0675">Receptor</keyword>
<comment type="similarity">
    <text evidence="1">Belongs to the TonB-dependent receptor family.</text>
</comment>
<reference evidence="5" key="1">
    <citation type="journal article" date="2019" name="Int. J. Syst. Evol. Microbiol.">
        <title>The Global Catalogue of Microorganisms (GCM) 10K type strain sequencing project: providing services to taxonomists for standard genome sequencing and annotation.</title>
        <authorList>
            <consortium name="The Broad Institute Genomics Platform"/>
            <consortium name="The Broad Institute Genome Sequencing Center for Infectious Disease"/>
            <person name="Wu L."/>
            <person name="Ma J."/>
        </authorList>
    </citation>
    <scope>NUCLEOTIDE SEQUENCE [LARGE SCALE GENOMIC DNA]</scope>
    <source>
        <strain evidence="5">JCM 17664</strain>
    </source>
</reference>
<dbReference type="InterPro" id="IPR037066">
    <property type="entry name" value="Plug_dom_sf"/>
</dbReference>
<protein>
    <submittedName>
        <fullName evidence="4">TonB-dependent receptor</fullName>
    </submittedName>
</protein>
<sequence>MPQTKTPDSISLQEAFKTAEHEYGVQFYFDAANVNIAQSVPLAAKGKSLDEFLYHLRREVNVEFKRIGKKIAVKSRPASAEKQPDKRMSGLVTDSTGAPLPGVTVTVKDKPSIGTTTDLNGKYILDVPEDAVLVFRMIGFDQQEFSVRGREVIDVKLKPASNSLDETVVVAFGTQKKEDVVGAVTTINPSELKVPASNLTTALAGRLAGVIAYQRSGEPGLDNADFFIRGVTTFGYKKDPLIMIDGIEVTTTDLARLQPDDIASFSIMKDATATALYGARGANGVILITTKEGVEGKVKISVRLENSMSSPTRNVELADPVTYMKLANEAVLTRDPLGILPYSQNKIDNTAKGLNPYIYPATDWRKALFKDYTMNQRANVNMTGGGKVARYYLSGTFYQDNGVLKVDKRNNFNSNIDLKTYSLRSNVNIELTKSTEVIVRLSGTFDDYTGPIDGGAAIYREVMHTNPTYFPAYYPPDKANLTTQHILFGNYDQGQYINPYADLVKGYKNYSQSKVLAQFEVKQDLSSLTEGLSVRGLANTTRSSYFDVNRSYKPFWYNIGGYDKFTDSYILAPLNEEGGSEYLDYSEGSKKVSSTVYLEAAANYNRTLHDRHNLSGMLVFIMQNNLTGNAGSLQTSLPSRNLGLSGRFTYAYDGRYYGEFNFGYNGSERFYKNHRFGFFPSMGVAWHLSKEKFWEPLNHVISNLKFRATYGLVGNDAIGTPEDRFFYLSQVSLNDADKSAIFGRDNTYSRPGVTVSRYANTDISWETAYKTNIGFDMGLFDKVNIEADFFDEYRTNILMTRSYIPTYIGLSAPVRANVGKAASRGIDASVDYSEYFGKNLWLKGRANFTYATSEFKVYEEPDYDQKWLSHVGYSLSQQWGYIAERLFVDDEEAANSPHQNFGEYGGGDIKYRDVDGDGQITTLDMVPIGYPTDPEIVYGFGLSAGYKQFDLSFFFQGLARESFWINTQKYNATSNPGSTIPFDQEGALLKVYADSHWSEDNPDVYALWPRLSSTVNGNDTERSTWFQRNGTFLRLKQVEIGYSLPPQAIKRIHVENLRIYMNATNLLTFSKFKLWDVEMGANGLGYPVQRVVNIGAQVSF</sequence>
<dbReference type="InterPro" id="IPR008969">
    <property type="entry name" value="CarboxyPept-like_regulatory"/>
</dbReference>
<dbReference type="InterPro" id="IPR023996">
    <property type="entry name" value="TonB-dep_OMP_SusC/RagA"/>
</dbReference>
<keyword evidence="1" id="KW-0998">Cell outer membrane</keyword>
<keyword evidence="1" id="KW-0812">Transmembrane</keyword>
<keyword evidence="5" id="KW-1185">Reference proteome</keyword>
<keyword evidence="1" id="KW-0472">Membrane</keyword>
<evidence type="ECO:0000313" key="4">
    <source>
        <dbReference type="EMBL" id="GAA4311871.1"/>
    </source>
</evidence>
<dbReference type="InterPro" id="IPR039426">
    <property type="entry name" value="TonB-dep_rcpt-like"/>
</dbReference>
<dbReference type="Gene3D" id="2.170.130.10">
    <property type="entry name" value="TonB-dependent receptor, plug domain"/>
    <property type="match status" value="1"/>
</dbReference>
<evidence type="ECO:0000259" key="3">
    <source>
        <dbReference type="Pfam" id="PF07715"/>
    </source>
</evidence>
<keyword evidence="1" id="KW-0813">Transport</keyword>
<organism evidence="4 5">
    <name type="scientific">Compostibacter hankyongensis</name>
    <dbReference type="NCBI Taxonomy" id="1007089"/>
    <lineage>
        <taxon>Bacteria</taxon>
        <taxon>Pseudomonadati</taxon>
        <taxon>Bacteroidota</taxon>
        <taxon>Chitinophagia</taxon>
        <taxon>Chitinophagales</taxon>
        <taxon>Chitinophagaceae</taxon>
        <taxon>Compostibacter</taxon>
    </lineage>
</organism>
<dbReference type="InterPro" id="IPR023997">
    <property type="entry name" value="TonB-dep_OMP_SusC/RagA_CS"/>
</dbReference>
<dbReference type="SUPFAM" id="SSF49464">
    <property type="entry name" value="Carboxypeptidase regulatory domain-like"/>
    <property type="match status" value="1"/>
</dbReference>
<comment type="caution">
    <text evidence="4">The sequence shown here is derived from an EMBL/GenBank/DDBJ whole genome shotgun (WGS) entry which is preliminary data.</text>
</comment>
<accession>A0ABP8FVN0</accession>
<comment type="subcellular location">
    <subcellularLocation>
        <location evidence="1">Cell outer membrane</location>
        <topology evidence="1">Multi-pass membrane protein</topology>
    </subcellularLocation>
</comment>
<evidence type="ECO:0000256" key="1">
    <source>
        <dbReference type="PROSITE-ProRule" id="PRU01360"/>
    </source>
</evidence>
<feature type="region of interest" description="Disordered" evidence="2">
    <location>
        <begin position="75"/>
        <end position="94"/>
    </location>
</feature>
<evidence type="ECO:0000313" key="5">
    <source>
        <dbReference type="Proteomes" id="UP001501207"/>
    </source>
</evidence>
<proteinExistence type="inferred from homology"/>
<feature type="domain" description="TonB-dependent receptor plug" evidence="3">
    <location>
        <begin position="177"/>
        <end position="285"/>
    </location>
</feature>
<dbReference type="InterPro" id="IPR012910">
    <property type="entry name" value="Plug_dom"/>
</dbReference>
<dbReference type="Gene3D" id="2.60.40.1120">
    <property type="entry name" value="Carboxypeptidase-like, regulatory domain"/>
    <property type="match status" value="1"/>
</dbReference>
<dbReference type="EMBL" id="BAABFN010000005">
    <property type="protein sequence ID" value="GAA4311871.1"/>
    <property type="molecule type" value="Genomic_DNA"/>
</dbReference>
<name>A0ABP8FVN0_9BACT</name>